<evidence type="ECO:0000256" key="3">
    <source>
        <dbReference type="ARBA" id="ARBA00024344"/>
    </source>
</evidence>
<dbReference type="InterPro" id="IPR012851">
    <property type="entry name" value="Spore_coat_CotF-like"/>
</dbReference>
<evidence type="ECO:0000256" key="2">
    <source>
        <dbReference type="ARBA" id="ARBA00024325"/>
    </source>
</evidence>
<dbReference type="EMBL" id="JBHMAF010000008">
    <property type="protein sequence ID" value="MFB9757213.1"/>
    <property type="molecule type" value="Genomic_DNA"/>
</dbReference>
<gene>
    <name evidence="4" type="ORF">ACFFMS_01415</name>
</gene>
<dbReference type="RefSeq" id="WP_379947528.1">
    <property type="nucleotide sequence ID" value="NZ_JBHMAF010000008.1"/>
</dbReference>
<comment type="subcellular location">
    <subcellularLocation>
        <location evidence="2">Spore coat</location>
    </subcellularLocation>
</comment>
<keyword evidence="5" id="KW-1185">Reference proteome</keyword>
<evidence type="ECO:0000313" key="4">
    <source>
        <dbReference type="EMBL" id="MFB9757213.1"/>
    </source>
</evidence>
<accession>A0ABV5W9S4</accession>
<organism evidence="4 5">
    <name type="scientific">Ectobacillus funiculus</name>
    <dbReference type="NCBI Taxonomy" id="137993"/>
    <lineage>
        <taxon>Bacteria</taxon>
        <taxon>Bacillati</taxon>
        <taxon>Bacillota</taxon>
        <taxon>Bacilli</taxon>
        <taxon>Bacillales</taxon>
        <taxon>Bacillaceae</taxon>
        <taxon>Ectobacillus</taxon>
    </lineage>
</organism>
<reference evidence="4 5" key="1">
    <citation type="submission" date="2024-09" db="EMBL/GenBank/DDBJ databases">
        <authorList>
            <person name="Sun Q."/>
            <person name="Mori K."/>
        </authorList>
    </citation>
    <scope>NUCLEOTIDE SEQUENCE [LARGE SCALE GENOMIC DNA]</scope>
    <source>
        <strain evidence="4 5">JCM 11201</strain>
    </source>
</reference>
<dbReference type="Pfam" id="PF07875">
    <property type="entry name" value="Coat_F"/>
    <property type="match status" value="1"/>
</dbReference>
<protein>
    <submittedName>
        <fullName evidence="4">Spore coat protein</fullName>
    </submittedName>
</protein>
<keyword evidence="1" id="KW-0749">Sporulation</keyword>
<keyword evidence="4" id="KW-0946">Virion</keyword>
<comment type="caution">
    <text evidence="4">The sequence shown here is derived from an EMBL/GenBank/DDBJ whole genome shotgun (WGS) entry which is preliminary data.</text>
</comment>
<dbReference type="PANTHER" id="PTHR39183:SF1">
    <property type="entry name" value="SPORE COAT PROTEIN F-LIKE PROTEIN YHCQ"/>
    <property type="match status" value="1"/>
</dbReference>
<dbReference type="InterPro" id="IPR012347">
    <property type="entry name" value="Ferritin-like"/>
</dbReference>
<sequence>MNPFIGKLSGMSSLTEQVIATDMLIAAKSAIKQYALAITETATPEIRSTLTQHLEDCINFHKQISDYMVNKGYYFPLDTSKQVQVDTNMADQALKLQPTGDQ</sequence>
<comment type="similarity">
    <text evidence="3">Belongs to the CotF family.</text>
</comment>
<evidence type="ECO:0000256" key="1">
    <source>
        <dbReference type="ARBA" id="ARBA00022969"/>
    </source>
</evidence>
<dbReference type="Gene3D" id="1.20.1260.10">
    <property type="match status" value="1"/>
</dbReference>
<dbReference type="Proteomes" id="UP001589609">
    <property type="component" value="Unassembled WGS sequence"/>
</dbReference>
<proteinExistence type="inferred from homology"/>
<name>A0ABV5W9S4_9BACI</name>
<dbReference type="PANTHER" id="PTHR39183">
    <property type="entry name" value="SPORE COAT PROTEIN F-LIKE PROTEIN YHCQ"/>
    <property type="match status" value="1"/>
</dbReference>
<keyword evidence="4" id="KW-0167">Capsid protein</keyword>
<evidence type="ECO:0000313" key="5">
    <source>
        <dbReference type="Proteomes" id="UP001589609"/>
    </source>
</evidence>